<accession>A0A978VI48</accession>
<dbReference type="InterPro" id="IPR001818">
    <property type="entry name" value="Pept_M10_metallopeptidase"/>
</dbReference>
<reference evidence="13" key="1">
    <citation type="journal article" date="2021" name="Front. Plant Sci.">
        <title>Chromosome-Scale Genome Assembly for Chinese Sour Jujube and Insights Into Its Genome Evolution and Domestication Signature.</title>
        <authorList>
            <person name="Shen L.-Y."/>
            <person name="Luo H."/>
            <person name="Wang X.-L."/>
            <person name="Wang X.-M."/>
            <person name="Qiu X.-J."/>
            <person name="Liu H."/>
            <person name="Zhou S.-S."/>
            <person name="Jia K.-H."/>
            <person name="Nie S."/>
            <person name="Bao Y.-T."/>
            <person name="Zhang R.-G."/>
            <person name="Yun Q.-Z."/>
            <person name="Chai Y.-H."/>
            <person name="Lu J.-Y."/>
            <person name="Li Y."/>
            <person name="Zhao S.-W."/>
            <person name="Mao J.-F."/>
            <person name="Jia S.-G."/>
            <person name="Mao Y.-M."/>
        </authorList>
    </citation>
    <scope>NUCLEOTIDE SEQUENCE</scope>
    <source>
        <strain evidence="13">AT0</strain>
        <tissue evidence="13">Leaf</tissue>
    </source>
</reference>
<keyword evidence="5" id="KW-0732">Signal</keyword>
<comment type="cofactor">
    <cofactor evidence="1">
        <name>Zn(2+)</name>
        <dbReference type="ChEBI" id="CHEBI:29105"/>
    </cofactor>
</comment>
<evidence type="ECO:0000256" key="1">
    <source>
        <dbReference type="ARBA" id="ARBA00001947"/>
    </source>
</evidence>
<dbReference type="InterPro" id="IPR021190">
    <property type="entry name" value="Pept_M10A"/>
</dbReference>
<feature type="domain" description="Peptidase metallopeptidase" evidence="12">
    <location>
        <begin position="503"/>
        <end position="661"/>
    </location>
</feature>
<comment type="cofactor">
    <cofactor evidence="10">
        <name>Ca(2+)</name>
        <dbReference type="ChEBI" id="CHEBI:29108"/>
    </cofactor>
    <text evidence="10">Can bind about 5 Ca(2+) ions per subunit.</text>
</comment>
<keyword evidence="11" id="KW-1133">Transmembrane helix</keyword>
<sequence>MATSLFYVLICLLVLVVTKLPFEVETRRLAHPKTQYSNFLTDLEGLSKGQTAKGIPELRHYLKRYGYLNNEYSRDDNNEELYDEVLESAVKLYQTFFKLNVTGKLDSETIKVMSKPRCGVADNPVQVLSKRKLKEEAVDGTQQHNFINIVEDYAFFEGKPKWPYTLIRYRVDSGIQYPEGINETQFKTALEITGIVYTENCVLQIEEALEGHPPDVRTGFYRGDHGDGNPFAASTLGHAFSPTDGRMHFNADQDFSINDPIGPNQYDLVWTVMHEFGHVLGLAHTQVGNAIMYPTADPGVMKRYLSEDDIQGHVLGLDHSQDVNAIMYLTADPGVMSSLRSRLEKAMATSLFYVLVCLLVLIVTQLPFEVESRRLVHPKPHYSNFLVNLDGVSMGQTAKGIPELRRYLKRFGYLNKEYSPDDNNQELYDEVLESAVKLYQTFFKLNVTGKLDSETIEVMAKVRCGVPDNPVQVLSKKKQEAIHGKQKHKYLINIGADYAFFPGSPKWGYFELTYRIESSAEPVGGFTVEEFEVALGRAAIEWSDNSMFTIEEAAGGVEPSIRTGFHRGDHGDGFVFTNPTLAHAFAPSDGRMHFNADKHWSINDTLTRDQFDIVWTAIHELGHVLGLDHSVDPNAVMFPTVDPGTTKRNLGGDDIQVLLNMSSNAQSFEEVLTSLEGMSKGQTAQGLHEVRQYLYRFGYLNEKDITSLNDSNKDYFDDVLESALKRYQKYFELNISGNLDSATIKLMAKPRCGVPDVMKSDAGKCYLSGKFVN</sequence>
<evidence type="ECO:0000256" key="6">
    <source>
        <dbReference type="ARBA" id="ARBA00022801"/>
    </source>
</evidence>
<dbReference type="GO" id="GO:0008270">
    <property type="term" value="F:zinc ion binding"/>
    <property type="evidence" value="ECO:0007669"/>
    <property type="project" value="InterPro"/>
</dbReference>
<name>A0A978VI48_ZIZJJ</name>
<dbReference type="GO" id="GO:0031012">
    <property type="term" value="C:extracellular matrix"/>
    <property type="evidence" value="ECO:0007669"/>
    <property type="project" value="InterPro"/>
</dbReference>
<dbReference type="Pfam" id="PF00413">
    <property type="entry name" value="Peptidase_M10"/>
    <property type="match status" value="2"/>
</dbReference>
<dbReference type="EMBL" id="JAEACU010000004">
    <property type="protein sequence ID" value="KAH7532767.1"/>
    <property type="molecule type" value="Genomic_DNA"/>
</dbReference>
<evidence type="ECO:0000256" key="11">
    <source>
        <dbReference type="SAM" id="Phobius"/>
    </source>
</evidence>
<evidence type="ECO:0000256" key="5">
    <source>
        <dbReference type="ARBA" id="ARBA00022729"/>
    </source>
</evidence>
<evidence type="ECO:0000256" key="10">
    <source>
        <dbReference type="PIRSR" id="PIRSR621190-2"/>
    </source>
</evidence>
<proteinExistence type="inferred from homology"/>
<evidence type="ECO:0000313" key="14">
    <source>
        <dbReference type="Proteomes" id="UP000813462"/>
    </source>
</evidence>
<dbReference type="Gene3D" id="3.40.390.10">
    <property type="entry name" value="Collagenase (Catalytic Domain)"/>
    <property type="match status" value="2"/>
</dbReference>
<keyword evidence="3" id="KW-0645">Protease</keyword>
<dbReference type="Pfam" id="PF01471">
    <property type="entry name" value="PG_binding_1"/>
    <property type="match status" value="3"/>
</dbReference>
<dbReference type="PANTHER" id="PTHR10201">
    <property type="entry name" value="MATRIX METALLOPROTEINASE"/>
    <property type="match status" value="1"/>
</dbReference>
<dbReference type="GO" id="GO:0006508">
    <property type="term" value="P:proteolysis"/>
    <property type="evidence" value="ECO:0007669"/>
    <property type="project" value="UniProtKB-KW"/>
</dbReference>
<evidence type="ECO:0000313" key="13">
    <source>
        <dbReference type="EMBL" id="KAH7532767.1"/>
    </source>
</evidence>
<dbReference type="InterPro" id="IPR024079">
    <property type="entry name" value="MetalloPept_cat_dom_sf"/>
</dbReference>
<keyword evidence="11" id="KW-0812">Transmembrane</keyword>
<dbReference type="SMART" id="SM00235">
    <property type="entry name" value="ZnMc"/>
    <property type="match status" value="2"/>
</dbReference>
<evidence type="ECO:0000256" key="7">
    <source>
        <dbReference type="ARBA" id="ARBA00022833"/>
    </source>
</evidence>
<dbReference type="InterPro" id="IPR036366">
    <property type="entry name" value="PGBDSf"/>
</dbReference>
<comment type="similarity">
    <text evidence="2">Belongs to the peptidase M10A family. Matrix metalloproteinases (MMPs) subfamily.</text>
</comment>
<organism evidence="13 14">
    <name type="scientific">Ziziphus jujuba var. spinosa</name>
    <dbReference type="NCBI Taxonomy" id="714518"/>
    <lineage>
        <taxon>Eukaryota</taxon>
        <taxon>Viridiplantae</taxon>
        <taxon>Streptophyta</taxon>
        <taxon>Embryophyta</taxon>
        <taxon>Tracheophyta</taxon>
        <taxon>Spermatophyta</taxon>
        <taxon>Magnoliopsida</taxon>
        <taxon>eudicotyledons</taxon>
        <taxon>Gunneridae</taxon>
        <taxon>Pentapetalae</taxon>
        <taxon>rosids</taxon>
        <taxon>fabids</taxon>
        <taxon>Rosales</taxon>
        <taxon>Rhamnaceae</taxon>
        <taxon>Paliureae</taxon>
        <taxon>Ziziphus</taxon>
    </lineage>
</organism>
<dbReference type="InterPro" id="IPR006026">
    <property type="entry name" value="Peptidase_Metallo"/>
</dbReference>
<dbReference type="InterPro" id="IPR002477">
    <property type="entry name" value="Peptidoglycan-bd-like"/>
</dbReference>
<dbReference type="SUPFAM" id="SSF47090">
    <property type="entry name" value="PGBD-like"/>
    <property type="match status" value="3"/>
</dbReference>
<comment type="caution">
    <text evidence="13">The sequence shown here is derived from an EMBL/GenBank/DDBJ whole genome shotgun (WGS) entry which is preliminary data.</text>
</comment>
<dbReference type="Gene3D" id="1.10.101.10">
    <property type="entry name" value="PGBD-like superfamily/PGBD"/>
    <property type="match status" value="1"/>
</dbReference>
<feature type="transmembrane region" description="Helical" evidence="11">
    <location>
        <begin position="6"/>
        <end position="22"/>
    </location>
</feature>
<feature type="transmembrane region" description="Helical" evidence="11">
    <location>
        <begin position="346"/>
        <end position="368"/>
    </location>
</feature>
<evidence type="ECO:0000256" key="9">
    <source>
        <dbReference type="ARBA" id="ARBA00023145"/>
    </source>
</evidence>
<gene>
    <name evidence="13" type="ORF">FEM48_Zijuj04G0057000</name>
</gene>
<dbReference type="Proteomes" id="UP000813462">
    <property type="component" value="Unassembled WGS sequence"/>
</dbReference>
<dbReference type="GO" id="GO:0030574">
    <property type="term" value="P:collagen catabolic process"/>
    <property type="evidence" value="ECO:0007669"/>
    <property type="project" value="TreeGrafter"/>
</dbReference>
<feature type="binding site" evidence="10">
    <location>
        <position position="493"/>
    </location>
    <ligand>
        <name>Ca(2+)</name>
        <dbReference type="ChEBI" id="CHEBI:29108"/>
        <label>2</label>
    </ligand>
</feature>
<dbReference type="GO" id="GO:0004222">
    <property type="term" value="F:metalloendopeptidase activity"/>
    <property type="evidence" value="ECO:0007669"/>
    <property type="project" value="InterPro"/>
</dbReference>
<keyword evidence="7" id="KW-0862">Zinc</keyword>
<evidence type="ECO:0000256" key="4">
    <source>
        <dbReference type="ARBA" id="ARBA00022723"/>
    </source>
</evidence>
<keyword evidence="11" id="KW-0472">Membrane</keyword>
<evidence type="ECO:0000259" key="12">
    <source>
        <dbReference type="SMART" id="SM00235"/>
    </source>
</evidence>
<keyword evidence="8" id="KW-0482">Metalloprotease</keyword>
<keyword evidence="4 10" id="KW-0479">Metal-binding</keyword>
<dbReference type="PANTHER" id="PTHR10201:SF268">
    <property type="entry name" value="PEPTIDASE METALLOPEPTIDASE DOMAIN-CONTAINING PROTEIN"/>
    <property type="match status" value="1"/>
</dbReference>
<dbReference type="SUPFAM" id="SSF55486">
    <property type="entry name" value="Metalloproteases ('zincins'), catalytic domain"/>
    <property type="match status" value="2"/>
</dbReference>
<keyword evidence="10" id="KW-0106">Calcium</keyword>
<protein>
    <recommendedName>
        <fullName evidence="12">Peptidase metallopeptidase domain-containing protein</fullName>
    </recommendedName>
</protein>
<dbReference type="PRINTS" id="PR00138">
    <property type="entry name" value="MATRIXIN"/>
</dbReference>
<dbReference type="AlphaFoldDB" id="A0A978VI48"/>
<dbReference type="PROSITE" id="PS00546">
    <property type="entry name" value="CYSTEINE_SWITCH"/>
    <property type="match status" value="1"/>
</dbReference>
<keyword evidence="9" id="KW-0865">Zymogen</keyword>
<feature type="binding site" evidence="10">
    <location>
        <position position="497"/>
    </location>
    <ligand>
        <name>Ca(2+)</name>
        <dbReference type="ChEBI" id="CHEBI:29108"/>
        <label>2</label>
    </ligand>
</feature>
<evidence type="ECO:0000256" key="3">
    <source>
        <dbReference type="ARBA" id="ARBA00022670"/>
    </source>
</evidence>
<feature type="domain" description="Peptidase metallopeptidase" evidence="12">
    <location>
        <begin position="158"/>
        <end position="317"/>
    </location>
</feature>
<dbReference type="InterPro" id="IPR021158">
    <property type="entry name" value="Pept_M10A_Zn_BS"/>
</dbReference>
<dbReference type="InterPro" id="IPR036365">
    <property type="entry name" value="PGBD-like_sf"/>
</dbReference>
<feature type="binding site" evidence="10">
    <location>
        <position position="495"/>
    </location>
    <ligand>
        <name>Ca(2+)</name>
        <dbReference type="ChEBI" id="CHEBI:29108"/>
        <label>2</label>
    </ligand>
</feature>
<dbReference type="GO" id="GO:0030198">
    <property type="term" value="P:extracellular matrix organization"/>
    <property type="evidence" value="ECO:0007669"/>
    <property type="project" value="TreeGrafter"/>
</dbReference>
<evidence type="ECO:0000256" key="8">
    <source>
        <dbReference type="ARBA" id="ARBA00023049"/>
    </source>
</evidence>
<keyword evidence="6" id="KW-0378">Hydrolase</keyword>
<evidence type="ECO:0000256" key="2">
    <source>
        <dbReference type="ARBA" id="ARBA00009614"/>
    </source>
</evidence>